<name>A0A5C4J6H0_9ACTN</name>
<organism evidence="2 3">
    <name type="scientific">Actinomadura soli</name>
    <dbReference type="NCBI Taxonomy" id="2508997"/>
    <lineage>
        <taxon>Bacteria</taxon>
        <taxon>Bacillati</taxon>
        <taxon>Actinomycetota</taxon>
        <taxon>Actinomycetes</taxon>
        <taxon>Streptosporangiales</taxon>
        <taxon>Thermomonosporaceae</taxon>
        <taxon>Actinomadura</taxon>
    </lineage>
</organism>
<dbReference type="AlphaFoldDB" id="A0A5C4J6H0"/>
<gene>
    <name evidence="2" type="ORF">ETD83_25260</name>
</gene>
<sequence>MLAGAHVLQRFRRGRQPVGEFGQVGAQGAADGAEPGDPLTGQMAQQLEHGPVRERLAERMAVAGQDPAPARRRMPERLVG</sequence>
<reference evidence="2 3" key="1">
    <citation type="submission" date="2019-05" db="EMBL/GenBank/DDBJ databases">
        <title>Draft genome sequence of Actinomadura sp. 14C53.</title>
        <authorList>
            <person name="Saricaoglu S."/>
            <person name="Isik K."/>
        </authorList>
    </citation>
    <scope>NUCLEOTIDE SEQUENCE [LARGE SCALE GENOMIC DNA]</scope>
    <source>
        <strain evidence="2 3">14C53</strain>
    </source>
</reference>
<dbReference type="Proteomes" id="UP000309174">
    <property type="component" value="Unassembled WGS sequence"/>
</dbReference>
<comment type="caution">
    <text evidence="2">The sequence shown here is derived from an EMBL/GenBank/DDBJ whole genome shotgun (WGS) entry which is preliminary data.</text>
</comment>
<keyword evidence="3" id="KW-1185">Reference proteome</keyword>
<dbReference type="RefSeq" id="WP_138647693.1">
    <property type="nucleotide sequence ID" value="NZ_VCKW01000144.1"/>
</dbReference>
<evidence type="ECO:0000256" key="1">
    <source>
        <dbReference type="SAM" id="MobiDB-lite"/>
    </source>
</evidence>
<evidence type="ECO:0000313" key="3">
    <source>
        <dbReference type="Proteomes" id="UP000309174"/>
    </source>
</evidence>
<evidence type="ECO:0000313" key="2">
    <source>
        <dbReference type="EMBL" id="TMQ93546.1"/>
    </source>
</evidence>
<feature type="compositionally biased region" description="Low complexity" evidence="1">
    <location>
        <begin position="23"/>
        <end position="33"/>
    </location>
</feature>
<proteinExistence type="predicted"/>
<feature type="region of interest" description="Disordered" evidence="1">
    <location>
        <begin position="18"/>
        <end position="42"/>
    </location>
</feature>
<protein>
    <submittedName>
        <fullName evidence="2">Uncharacterized protein</fullName>
    </submittedName>
</protein>
<accession>A0A5C4J6H0</accession>
<dbReference type="EMBL" id="VCKW01000144">
    <property type="protein sequence ID" value="TMQ93546.1"/>
    <property type="molecule type" value="Genomic_DNA"/>
</dbReference>